<accession>A0ABU4WEX1</accession>
<evidence type="ECO:0000256" key="9">
    <source>
        <dbReference type="HAMAP-Rule" id="MF_00061"/>
    </source>
</evidence>
<evidence type="ECO:0000256" key="6">
    <source>
        <dbReference type="ARBA" id="ARBA00022777"/>
    </source>
</evidence>
<dbReference type="InterPro" id="IPR013750">
    <property type="entry name" value="GHMP_kinase_C_dom"/>
</dbReference>
<dbReference type="SUPFAM" id="SSF54211">
    <property type="entry name" value="Ribosomal protein S5 domain 2-like"/>
    <property type="match status" value="1"/>
</dbReference>
<evidence type="ECO:0000256" key="3">
    <source>
        <dbReference type="ARBA" id="ARBA00017473"/>
    </source>
</evidence>
<comment type="caution">
    <text evidence="12">The sequence shown here is derived from an EMBL/GenBank/DDBJ whole genome shotgun (WGS) entry which is preliminary data.</text>
</comment>
<comment type="pathway">
    <text evidence="9">Isoprenoid biosynthesis; isopentenyl diphosphate biosynthesis via DXP pathway; isopentenyl diphosphate from 1-deoxy-D-xylulose 5-phosphate: step 3/6.</text>
</comment>
<dbReference type="Gene3D" id="3.30.70.890">
    <property type="entry name" value="GHMP kinase, C-terminal domain"/>
    <property type="match status" value="1"/>
</dbReference>
<dbReference type="NCBIfam" id="TIGR00154">
    <property type="entry name" value="ispE"/>
    <property type="match status" value="1"/>
</dbReference>
<dbReference type="InterPro" id="IPR036554">
    <property type="entry name" value="GHMP_kinase_C_sf"/>
</dbReference>
<organism evidence="12 13">
    <name type="scientific">Intestinicryptomonas porci</name>
    <dbReference type="NCBI Taxonomy" id="2926320"/>
    <lineage>
        <taxon>Bacteria</taxon>
        <taxon>Pseudomonadati</taxon>
        <taxon>Verrucomicrobiota</taxon>
        <taxon>Opitutia</taxon>
        <taxon>Opitutales</taxon>
        <taxon>Intestinicryptomonaceae</taxon>
        <taxon>Intestinicryptomonas</taxon>
    </lineage>
</organism>
<comment type="function">
    <text evidence="9">Catalyzes the phosphorylation of the position 2 hydroxy group of 4-diphosphocytidyl-2C-methyl-D-erythritol.</text>
</comment>
<dbReference type="PANTHER" id="PTHR43527">
    <property type="entry name" value="4-DIPHOSPHOCYTIDYL-2-C-METHYL-D-ERYTHRITOL KINASE, CHLOROPLASTIC"/>
    <property type="match status" value="1"/>
</dbReference>
<feature type="active site" evidence="9">
    <location>
        <position position="12"/>
    </location>
</feature>
<dbReference type="SUPFAM" id="SSF55060">
    <property type="entry name" value="GHMP Kinase, C-terminal domain"/>
    <property type="match status" value="1"/>
</dbReference>
<proteinExistence type="inferred from homology"/>
<dbReference type="EC" id="2.7.1.148" evidence="2 9"/>
<gene>
    <name evidence="9 12" type="primary">ispE</name>
    <name evidence="12" type="ORF">MOX91_02810</name>
</gene>
<dbReference type="Pfam" id="PF08544">
    <property type="entry name" value="GHMP_kinases_C"/>
    <property type="match status" value="1"/>
</dbReference>
<evidence type="ECO:0000256" key="2">
    <source>
        <dbReference type="ARBA" id="ARBA00012052"/>
    </source>
</evidence>
<reference evidence="12 13" key="1">
    <citation type="submission" date="2022-03" db="EMBL/GenBank/DDBJ databases">
        <title>Novel taxa within the pig intestine.</title>
        <authorList>
            <person name="Wylensek D."/>
            <person name="Bishof K."/>
            <person name="Afrizal A."/>
            <person name="Clavel T."/>
        </authorList>
    </citation>
    <scope>NUCLEOTIDE SEQUENCE [LARGE SCALE GENOMIC DNA]</scope>
    <source>
        <strain evidence="12 13">CLA-KB-P66</strain>
    </source>
</reference>
<dbReference type="InterPro" id="IPR004424">
    <property type="entry name" value="IspE"/>
</dbReference>
<keyword evidence="4 9" id="KW-0808">Transferase</keyword>
<feature type="binding site" evidence="9">
    <location>
        <begin position="94"/>
        <end position="104"/>
    </location>
    <ligand>
        <name>ATP</name>
        <dbReference type="ChEBI" id="CHEBI:30616"/>
    </ligand>
</feature>
<keyword evidence="5 9" id="KW-0547">Nucleotide-binding</keyword>
<dbReference type="GO" id="GO:0050515">
    <property type="term" value="F:4-(cytidine 5'-diphospho)-2-C-methyl-D-erythritol kinase activity"/>
    <property type="evidence" value="ECO:0007669"/>
    <property type="project" value="UniProtKB-EC"/>
</dbReference>
<feature type="domain" description="GHMP kinase N-terminal" evidence="10">
    <location>
        <begin position="66"/>
        <end position="143"/>
    </location>
</feature>
<evidence type="ECO:0000313" key="13">
    <source>
        <dbReference type="Proteomes" id="UP001275932"/>
    </source>
</evidence>
<dbReference type="InterPro" id="IPR006204">
    <property type="entry name" value="GHMP_kinase_N_dom"/>
</dbReference>
<evidence type="ECO:0000256" key="8">
    <source>
        <dbReference type="ARBA" id="ARBA00032554"/>
    </source>
</evidence>
<dbReference type="InterPro" id="IPR020568">
    <property type="entry name" value="Ribosomal_Su5_D2-typ_SF"/>
</dbReference>
<comment type="similarity">
    <text evidence="1 9">Belongs to the GHMP kinase family. IspE subfamily.</text>
</comment>
<dbReference type="PANTHER" id="PTHR43527:SF2">
    <property type="entry name" value="4-DIPHOSPHOCYTIDYL-2-C-METHYL-D-ERYTHRITOL KINASE, CHLOROPLASTIC"/>
    <property type="match status" value="1"/>
</dbReference>
<keyword evidence="9" id="KW-0414">Isoprene biosynthesis</keyword>
<protein>
    <recommendedName>
        <fullName evidence="3 9">4-diphosphocytidyl-2-C-methyl-D-erythritol kinase</fullName>
        <shortName evidence="9">CMK</shortName>
        <ecNumber evidence="2 9">2.7.1.148</ecNumber>
    </recommendedName>
    <alternativeName>
        <fullName evidence="8 9">4-(cytidine-5'-diphospho)-2-C-methyl-D-erythritol kinase</fullName>
    </alternativeName>
</protein>
<dbReference type="Gene3D" id="3.30.230.10">
    <property type="match status" value="1"/>
</dbReference>
<dbReference type="Pfam" id="PF00288">
    <property type="entry name" value="GHMP_kinases_N"/>
    <property type="match status" value="1"/>
</dbReference>
<dbReference type="HAMAP" id="MF_00061">
    <property type="entry name" value="IspE"/>
    <property type="match status" value="1"/>
</dbReference>
<evidence type="ECO:0000256" key="1">
    <source>
        <dbReference type="ARBA" id="ARBA00009684"/>
    </source>
</evidence>
<evidence type="ECO:0000256" key="7">
    <source>
        <dbReference type="ARBA" id="ARBA00022840"/>
    </source>
</evidence>
<evidence type="ECO:0000259" key="10">
    <source>
        <dbReference type="Pfam" id="PF00288"/>
    </source>
</evidence>
<dbReference type="RefSeq" id="WP_370396555.1">
    <property type="nucleotide sequence ID" value="NZ_JALBUT010000002.1"/>
</dbReference>
<evidence type="ECO:0000313" key="12">
    <source>
        <dbReference type="EMBL" id="MDX8415110.1"/>
    </source>
</evidence>
<keyword evidence="6 9" id="KW-0418">Kinase</keyword>
<evidence type="ECO:0000256" key="4">
    <source>
        <dbReference type="ARBA" id="ARBA00022679"/>
    </source>
</evidence>
<keyword evidence="13" id="KW-1185">Reference proteome</keyword>
<dbReference type="InterPro" id="IPR014721">
    <property type="entry name" value="Ribsml_uS5_D2-typ_fold_subgr"/>
</dbReference>
<sequence>MTYQTSFFSPCKVNYMLTITGVRPDGFHNLVSLVAPTRFGDELFIEEAGEDSIECNLEGVPCDESNLVMKAAAVFRRATMMNRFFKFNLVKKVPHGAGLGGGSSNAATALLALNQICGYPLSNGELERLSALIGSDCPLFLRGKPVVMRGRGELLEDLPENAQNLIASLKLLIFKPNFSINTGWAYKTMKESGKMYISEQEAEDALLSWIKNPEIENLPLVNNMQIPAFEKFPALEAVLNFIRNEYNLPCLMSGSGSACFAVVNNLQPDALQSLKDAIKKRLGESCFITEA</sequence>
<feature type="active site" evidence="9">
    <location>
        <position position="136"/>
    </location>
</feature>
<dbReference type="PIRSF" id="PIRSF010376">
    <property type="entry name" value="IspE"/>
    <property type="match status" value="1"/>
</dbReference>
<name>A0ABU4WEX1_9BACT</name>
<evidence type="ECO:0000259" key="11">
    <source>
        <dbReference type="Pfam" id="PF08544"/>
    </source>
</evidence>
<feature type="domain" description="GHMP kinase C-terminal" evidence="11">
    <location>
        <begin position="224"/>
        <end position="269"/>
    </location>
</feature>
<dbReference type="Proteomes" id="UP001275932">
    <property type="component" value="Unassembled WGS sequence"/>
</dbReference>
<comment type="catalytic activity">
    <reaction evidence="9">
        <text>4-CDP-2-C-methyl-D-erythritol + ATP = 4-CDP-2-C-methyl-D-erythritol 2-phosphate + ADP + H(+)</text>
        <dbReference type="Rhea" id="RHEA:18437"/>
        <dbReference type="ChEBI" id="CHEBI:15378"/>
        <dbReference type="ChEBI" id="CHEBI:30616"/>
        <dbReference type="ChEBI" id="CHEBI:57823"/>
        <dbReference type="ChEBI" id="CHEBI:57919"/>
        <dbReference type="ChEBI" id="CHEBI:456216"/>
        <dbReference type="EC" id="2.7.1.148"/>
    </reaction>
</comment>
<keyword evidence="7 9" id="KW-0067">ATP-binding</keyword>
<evidence type="ECO:0000256" key="5">
    <source>
        <dbReference type="ARBA" id="ARBA00022741"/>
    </source>
</evidence>
<dbReference type="EMBL" id="JALBUT010000002">
    <property type="protein sequence ID" value="MDX8415110.1"/>
    <property type="molecule type" value="Genomic_DNA"/>
</dbReference>